<evidence type="ECO:0000256" key="4">
    <source>
        <dbReference type="PROSITE-ProRule" id="PRU00473"/>
    </source>
</evidence>
<keyword evidence="3" id="KW-0998">Cell outer membrane</keyword>
<dbReference type="AlphaFoldDB" id="A0A562QIY5"/>
<keyword evidence="2 4" id="KW-0472">Membrane</keyword>
<dbReference type="PANTHER" id="PTHR30329:SF21">
    <property type="entry name" value="LIPOPROTEIN YIAD-RELATED"/>
    <property type="match status" value="1"/>
</dbReference>
<evidence type="ECO:0000256" key="5">
    <source>
        <dbReference type="SAM" id="SignalP"/>
    </source>
</evidence>
<protein>
    <submittedName>
        <fullName evidence="7">OmpA family protein</fullName>
    </submittedName>
</protein>
<evidence type="ECO:0000313" key="7">
    <source>
        <dbReference type="EMBL" id="TWI56699.1"/>
    </source>
</evidence>
<dbReference type="GO" id="GO:0009279">
    <property type="term" value="C:cell outer membrane"/>
    <property type="evidence" value="ECO:0007669"/>
    <property type="project" value="UniProtKB-SubCell"/>
</dbReference>
<evidence type="ECO:0000313" key="8">
    <source>
        <dbReference type="Proteomes" id="UP000316905"/>
    </source>
</evidence>
<dbReference type="PRINTS" id="PR01021">
    <property type="entry name" value="OMPADOMAIN"/>
</dbReference>
<dbReference type="PROSITE" id="PS51123">
    <property type="entry name" value="OMPA_2"/>
    <property type="match status" value="1"/>
</dbReference>
<feature type="signal peptide" evidence="5">
    <location>
        <begin position="1"/>
        <end position="19"/>
    </location>
</feature>
<evidence type="ECO:0000259" key="6">
    <source>
        <dbReference type="PROSITE" id="PS51123"/>
    </source>
</evidence>
<proteinExistence type="predicted"/>
<keyword evidence="8" id="KW-1185">Reference proteome</keyword>
<organism evidence="7 8">
    <name type="scientific">Pseudomonas duriflava</name>
    <dbReference type="NCBI Taxonomy" id="459528"/>
    <lineage>
        <taxon>Bacteria</taxon>
        <taxon>Pseudomonadati</taxon>
        <taxon>Pseudomonadota</taxon>
        <taxon>Gammaproteobacteria</taxon>
        <taxon>Pseudomonadales</taxon>
        <taxon>Pseudomonadaceae</taxon>
        <taxon>Pseudomonas</taxon>
    </lineage>
</organism>
<dbReference type="PANTHER" id="PTHR30329">
    <property type="entry name" value="STATOR ELEMENT OF FLAGELLAR MOTOR COMPLEX"/>
    <property type="match status" value="1"/>
</dbReference>
<evidence type="ECO:0000256" key="3">
    <source>
        <dbReference type="ARBA" id="ARBA00023237"/>
    </source>
</evidence>
<dbReference type="CDD" id="cd07185">
    <property type="entry name" value="OmpA_C-like"/>
    <property type="match status" value="1"/>
</dbReference>
<comment type="caution">
    <text evidence="7">The sequence shown here is derived from an EMBL/GenBank/DDBJ whole genome shotgun (WGS) entry which is preliminary data.</text>
</comment>
<evidence type="ECO:0000256" key="1">
    <source>
        <dbReference type="ARBA" id="ARBA00004442"/>
    </source>
</evidence>
<dbReference type="InterPro" id="IPR050330">
    <property type="entry name" value="Bact_OuterMem_StrucFunc"/>
</dbReference>
<name>A0A562QIY5_9PSED</name>
<feature type="chain" id="PRO_5022059964" evidence="5">
    <location>
        <begin position="20"/>
        <end position="202"/>
    </location>
</feature>
<dbReference type="OrthoDB" id="8586796at2"/>
<dbReference type="InterPro" id="IPR036737">
    <property type="entry name" value="OmpA-like_sf"/>
</dbReference>
<dbReference type="Proteomes" id="UP000316905">
    <property type="component" value="Unassembled WGS sequence"/>
</dbReference>
<dbReference type="SUPFAM" id="SSF103088">
    <property type="entry name" value="OmpA-like"/>
    <property type="match status" value="1"/>
</dbReference>
<gene>
    <name evidence="7" type="ORF">IQ22_01151</name>
</gene>
<accession>A0A562QIY5</accession>
<feature type="domain" description="OmpA-like" evidence="6">
    <location>
        <begin position="88"/>
        <end position="202"/>
    </location>
</feature>
<dbReference type="EMBL" id="VLKY01000003">
    <property type="protein sequence ID" value="TWI56699.1"/>
    <property type="molecule type" value="Genomic_DNA"/>
</dbReference>
<sequence>MNRRPLDGWFFACCLALSAAVTVGCSSSSYVVLVDSPYGEVRDVTVTTPQGATHIDQIQKAISLDRDAGRTFTLPPKQILMDFTPALAAQPKLPVHYLLYFSGGSNRLAPDSEQTLKDILATLRARKPAAVSVIGHTDTLGSADINQQVGLQRAQAVARRLRAQRLDLLELKVASHGERNLLIKTPPETTELRNRRVEVVIR</sequence>
<dbReference type="RefSeq" id="WP_145139353.1">
    <property type="nucleotide sequence ID" value="NZ_VLKY01000003.1"/>
</dbReference>
<comment type="subcellular location">
    <subcellularLocation>
        <location evidence="1">Cell outer membrane</location>
    </subcellularLocation>
</comment>
<keyword evidence="5" id="KW-0732">Signal</keyword>
<dbReference type="InterPro" id="IPR006664">
    <property type="entry name" value="OMP_bac"/>
</dbReference>
<reference evidence="7 8" key="1">
    <citation type="journal article" date="2015" name="Stand. Genomic Sci.">
        <title>Genomic Encyclopedia of Bacterial and Archaeal Type Strains, Phase III: the genomes of soil and plant-associated and newly described type strains.</title>
        <authorList>
            <person name="Whitman W.B."/>
            <person name="Woyke T."/>
            <person name="Klenk H.P."/>
            <person name="Zhou Y."/>
            <person name="Lilburn T.G."/>
            <person name="Beck B.J."/>
            <person name="De Vos P."/>
            <person name="Vandamme P."/>
            <person name="Eisen J.A."/>
            <person name="Garrity G."/>
            <person name="Hugenholtz P."/>
            <person name="Kyrpides N.C."/>
        </authorList>
    </citation>
    <scope>NUCLEOTIDE SEQUENCE [LARGE SCALE GENOMIC DNA]</scope>
    <source>
        <strain evidence="7 8">CGMCC 1.6858</strain>
    </source>
</reference>
<dbReference type="Pfam" id="PF00691">
    <property type="entry name" value="OmpA"/>
    <property type="match status" value="1"/>
</dbReference>
<evidence type="ECO:0000256" key="2">
    <source>
        <dbReference type="ARBA" id="ARBA00023136"/>
    </source>
</evidence>
<dbReference type="InterPro" id="IPR006665">
    <property type="entry name" value="OmpA-like"/>
</dbReference>
<dbReference type="PROSITE" id="PS51257">
    <property type="entry name" value="PROKAR_LIPOPROTEIN"/>
    <property type="match status" value="1"/>
</dbReference>
<dbReference type="Gene3D" id="3.30.1330.60">
    <property type="entry name" value="OmpA-like domain"/>
    <property type="match status" value="1"/>
</dbReference>